<evidence type="ECO:0000313" key="4">
    <source>
        <dbReference type="Proteomes" id="UP000534306"/>
    </source>
</evidence>
<keyword evidence="4" id="KW-1185">Reference proteome</keyword>
<dbReference type="AlphaFoldDB" id="A0A7Y4L2D7"/>
<evidence type="ECO:0000313" key="3">
    <source>
        <dbReference type="EMBL" id="NOL42222.1"/>
    </source>
</evidence>
<proteinExistence type="predicted"/>
<sequence length="231" mass="23875">MTDFEKTVLEVKALDGDARRRAREAALAGAVQVQRGRRRLLAQGSAAVVTLVAGGVLTYSALFPASAYASWTAVPHGAAVAMDDARLQPCLSSIPAEPGEVVDAARFKPLVAEGRGDFTAVLLGDESSVLVCIYDQDNRSTGRVDAEALPTGSSVKLLGNGGSLDKGDGARYVFGPVAAGVSSVKVTTTDGTEVTASVADGYFLAWWPAPAGPVSVTALDRSNTVLQELIP</sequence>
<comment type="caution">
    <text evidence="3">The sequence shown here is derived from an EMBL/GenBank/DDBJ whole genome shotgun (WGS) entry which is preliminary data.</text>
</comment>
<dbReference type="Proteomes" id="UP000553957">
    <property type="component" value="Unassembled WGS sequence"/>
</dbReference>
<gene>
    <name evidence="2" type="ORF">HNR71_000155</name>
    <name evidence="3" type="ORF">HPO96_18410</name>
</gene>
<feature type="transmembrane region" description="Helical" evidence="1">
    <location>
        <begin position="40"/>
        <end position="62"/>
    </location>
</feature>
<dbReference type="EMBL" id="JACHKF010000001">
    <property type="protein sequence ID" value="MBB6564518.1"/>
    <property type="molecule type" value="Genomic_DNA"/>
</dbReference>
<evidence type="ECO:0000256" key="1">
    <source>
        <dbReference type="SAM" id="Phobius"/>
    </source>
</evidence>
<organism evidence="3 4">
    <name type="scientific">Kribbella sandramycini</name>
    <dbReference type="NCBI Taxonomy" id="60450"/>
    <lineage>
        <taxon>Bacteria</taxon>
        <taxon>Bacillati</taxon>
        <taxon>Actinomycetota</taxon>
        <taxon>Actinomycetes</taxon>
        <taxon>Propionibacteriales</taxon>
        <taxon>Kribbellaceae</taxon>
        <taxon>Kribbella</taxon>
    </lineage>
</organism>
<keyword evidence="1" id="KW-1133">Transmembrane helix</keyword>
<evidence type="ECO:0000313" key="5">
    <source>
        <dbReference type="Proteomes" id="UP000553957"/>
    </source>
</evidence>
<dbReference type="Proteomes" id="UP000534306">
    <property type="component" value="Unassembled WGS sequence"/>
</dbReference>
<dbReference type="RefSeq" id="WP_171674733.1">
    <property type="nucleotide sequence ID" value="NZ_BAAAGT010000006.1"/>
</dbReference>
<protein>
    <submittedName>
        <fullName evidence="3">Uncharacterized protein</fullName>
    </submittedName>
</protein>
<reference evidence="2 5" key="2">
    <citation type="submission" date="2020-08" db="EMBL/GenBank/DDBJ databases">
        <title>Sequencing the genomes of 1000 actinobacteria strains.</title>
        <authorList>
            <person name="Klenk H.-P."/>
        </authorList>
    </citation>
    <scope>NUCLEOTIDE SEQUENCE [LARGE SCALE GENOMIC DNA]</scope>
    <source>
        <strain evidence="2 5">DSM 15626</strain>
    </source>
</reference>
<keyword evidence="1" id="KW-0812">Transmembrane</keyword>
<evidence type="ECO:0000313" key="2">
    <source>
        <dbReference type="EMBL" id="MBB6564518.1"/>
    </source>
</evidence>
<accession>A0A7Y4L2D7</accession>
<reference evidence="3 4" key="1">
    <citation type="submission" date="2020-05" db="EMBL/GenBank/DDBJ databases">
        <title>Genome sequence of Kribbella sandramycini ATCC 39419.</title>
        <authorList>
            <person name="Maclea K.S."/>
            <person name="Fair J.L."/>
        </authorList>
    </citation>
    <scope>NUCLEOTIDE SEQUENCE [LARGE SCALE GENOMIC DNA]</scope>
    <source>
        <strain evidence="3 4">ATCC 39419</strain>
    </source>
</reference>
<dbReference type="EMBL" id="JABJRC010000004">
    <property type="protein sequence ID" value="NOL42222.1"/>
    <property type="molecule type" value="Genomic_DNA"/>
</dbReference>
<name>A0A7Y4L2D7_9ACTN</name>
<keyword evidence="1" id="KW-0472">Membrane</keyword>